<evidence type="ECO:0000313" key="2">
    <source>
        <dbReference type="EMBL" id="GHJ88594.1"/>
    </source>
</evidence>
<evidence type="ECO:0008006" key="4">
    <source>
        <dbReference type="Google" id="ProtNLM"/>
    </source>
</evidence>
<keyword evidence="1" id="KW-1133">Transmembrane helix</keyword>
<dbReference type="AlphaFoldDB" id="A0A8H3TYM5"/>
<feature type="transmembrane region" description="Helical" evidence="1">
    <location>
        <begin position="86"/>
        <end position="103"/>
    </location>
</feature>
<dbReference type="Proteomes" id="UP000620104">
    <property type="component" value="Unassembled WGS sequence"/>
</dbReference>
<name>A0A8H3TYM5_9TREE</name>
<organism evidence="2 3">
    <name type="scientific">Naganishia liquefaciens</name>
    <dbReference type="NCBI Taxonomy" id="104408"/>
    <lineage>
        <taxon>Eukaryota</taxon>
        <taxon>Fungi</taxon>
        <taxon>Dikarya</taxon>
        <taxon>Basidiomycota</taxon>
        <taxon>Agaricomycotina</taxon>
        <taxon>Tremellomycetes</taxon>
        <taxon>Filobasidiales</taxon>
        <taxon>Filobasidiaceae</taxon>
        <taxon>Naganishia</taxon>
    </lineage>
</organism>
<keyword evidence="1" id="KW-0472">Membrane</keyword>
<reference evidence="2" key="1">
    <citation type="submission" date="2020-07" db="EMBL/GenBank/DDBJ databases">
        <title>Draft Genome Sequence of a Deep-Sea Yeast, Naganishia (Cryptococcus) liquefaciens strain N6.</title>
        <authorList>
            <person name="Han Y.W."/>
            <person name="Kajitani R."/>
            <person name="Morimoto H."/>
            <person name="Parhat M."/>
            <person name="Tsubouchi H."/>
            <person name="Bakenova O."/>
            <person name="Ogata M."/>
            <person name="Argunhan B."/>
            <person name="Aoki R."/>
            <person name="Kajiwara S."/>
            <person name="Itoh T."/>
            <person name="Iwasaki H."/>
        </authorList>
    </citation>
    <scope>NUCLEOTIDE SEQUENCE</scope>
    <source>
        <strain evidence="2">N6</strain>
    </source>
</reference>
<accession>A0A8H3TYM5</accession>
<sequence length="273" mass="31465">MTSHPVARPDERPRSIERPLRNKGFPELCVIRDRVSSRTDRRDAQREADGDLIQVEYRVYAPGFERALDGVRDVETARVSWCRMRLRSLGWLVSLLAALFSVVGSEKLFHWKDAILLKAQPRYLLWALLTFIFVSRLSKRIIYESITALPSLGIQFTTQRAYTLPGYHHALIVYPSSTTTIFIPLPSFRPRGGTGADAVFVHEGLQRWGIRYYLGLLWDAQWRAGGHDVEKRETADSWQVQVGFPNLQPRLPILREVYYGVRETMFNDYAPEA</sequence>
<keyword evidence="3" id="KW-1185">Reference proteome</keyword>
<proteinExistence type="predicted"/>
<dbReference type="OrthoDB" id="6256716at2759"/>
<feature type="transmembrane region" description="Helical" evidence="1">
    <location>
        <begin position="123"/>
        <end position="142"/>
    </location>
</feature>
<protein>
    <recommendedName>
        <fullName evidence="4">GPI-GlcNAc transferase complex PIG-H component conserved domain-containing protein</fullName>
    </recommendedName>
</protein>
<keyword evidence="1" id="KW-0812">Transmembrane</keyword>
<comment type="caution">
    <text evidence="2">The sequence shown here is derived from an EMBL/GenBank/DDBJ whole genome shotgun (WGS) entry which is preliminary data.</text>
</comment>
<gene>
    <name evidence="2" type="ORF">NliqN6_4996</name>
</gene>
<evidence type="ECO:0000313" key="3">
    <source>
        <dbReference type="Proteomes" id="UP000620104"/>
    </source>
</evidence>
<evidence type="ECO:0000256" key="1">
    <source>
        <dbReference type="SAM" id="Phobius"/>
    </source>
</evidence>
<dbReference type="EMBL" id="BLZA01000030">
    <property type="protein sequence ID" value="GHJ88594.1"/>
    <property type="molecule type" value="Genomic_DNA"/>
</dbReference>